<evidence type="ECO:0000256" key="1">
    <source>
        <dbReference type="ARBA" id="ARBA00006484"/>
    </source>
</evidence>
<keyword evidence="2" id="KW-0560">Oxidoreductase</keyword>
<sequence length="277" mass="28973">MGRVDQKVALITGAGRGQGRAHAVRLAEEGASIIAFDICAPVASVSYDMASPDDLDETCALVRAAGGQVYAAQVDVRDFDVLQRELAAGIEALGGLDIVVANAGIASYAAGHEISEAAWQEMIDINLTGTWHTIKAAVPHLVAAGRGGSIVLTSSAAGLQGTPNLAHYVAAKHGVTGLMRTFANELAPHWIRVNSVHPTQVDTPMIMNDEIFRMFRPDLPEPGRDDIVGVSAATNALPVPWVEASDVAHAVLFLASDEARYITGVALPVDAGILAKV</sequence>
<comment type="similarity">
    <text evidence="1 4">Belongs to the short-chain dehydrogenases/reductases (SDR) family.</text>
</comment>
<dbReference type="PANTHER" id="PTHR24321">
    <property type="entry name" value="DEHYDROGENASES, SHORT CHAIN"/>
    <property type="match status" value="1"/>
</dbReference>
<name>A0A7J5DVP8_NOCSI</name>
<gene>
    <name evidence="5" type="ORF">F9L07_20460</name>
</gene>
<proteinExistence type="inferred from homology"/>
<dbReference type="EMBL" id="WBVM01000002">
    <property type="protein sequence ID" value="KAB2809404.1"/>
    <property type="molecule type" value="Genomic_DNA"/>
</dbReference>
<dbReference type="AlphaFoldDB" id="A0A7J5DVP8"/>
<dbReference type="InterPro" id="IPR020904">
    <property type="entry name" value="Sc_DH/Rdtase_CS"/>
</dbReference>
<evidence type="ECO:0000313" key="5">
    <source>
        <dbReference type="EMBL" id="KAB2809404.1"/>
    </source>
</evidence>
<organism evidence="5 6">
    <name type="scientific">Nocardioides simplex</name>
    <name type="common">Arthrobacter simplex</name>
    <dbReference type="NCBI Taxonomy" id="2045"/>
    <lineage>
        <taxon>Bacteria</taxon>
        <taxon>Bacillati</taxon>
        <taxon>Actinomycetota</taxon>
        <taxon>Actinomycetes</taxon>
        <taxon>Propionibacteriales</taxon>
        <taxon>Nocardioidaceae</taxon>
        <taxon>Pimelobacter</taxon>
    </lineage>
</organism>
<evidence type="ECO:0000313" key="6">
    <source>
        <dbReference type="Proteomes" id="UP000449906"/>
    </source>
</evidence>
<dbReference type="CDD" id="cd05233">
    <property type="entry name" value="SDR_c"/>
    <property type="match status" value="1"/>
</dbReference>
<dbReference type="PRINTS" id="PR00080">
    <property type="entry name" value="SDRFAMILY"/>
</dbReference>
<dbReference type="PRINTS" id="PR00081">
    <property type="entry name" value="GDHRDH"/>
</dbReference>
<dbReference type="NCBIfam" id="TIGR03971">
    <property type="entry name" value="SDR_subfam_1"/>
    <property type="match status" value="1"/>
</dbReference>
<dbReference type="SUPFAM" id="SSF51735">
    <property type="entry name" value="NAD(P)-binding Rossmann-fold domains"/>
    <property type="match status" value="1"/>
</dbReference>
<evidence type="ECO:0000256" key="4">
    <source>
        <dbReference type="RuleBase" id="RU000363"/>
    </source>
</evidence>
<evidence type="ECO:0000256" key="2">
    <source>
        <dbReference type="ARBA" id="ARBA00023002"/>
    </source>
</evidence>
<dbReference type="PROSITE" id="PS00061">
    <property type="entry name" value="ADH_SHORT"/>
    <property type="match status" value="1"/>
</dbReference>
<dbReference type="InterPro" id="IPR023985">
    <property type="entry name" value="SDR_subfam_1"/>
</dbReference>
<dbReference type="GO" id="GO:0016491">
    <property type="term" value="F:oxidoreductase activity"/>
    <property type="evidence" value="ECO:0007669"/>
    <property type="project" value="UniProtKB-KW"/>
</dbReference>
<keyword evidence="3" id="KW-0520">NAD</keyword>
<dbReference type="NCBIfam" id="NF009467">
    <property type="entry name" value="PRK12826.1-3"/>
    <property type="match status" value="1"/>
</dbReference>
<reference evidence="5 6" key="1">
    <citation type="submission" date="2019-09" db="EMBL/GenBank/DDBJ databases">
        <title>Pimelobacter sp. isolated from Paulinella.</title>
        <authorList>
            <person name="Jeong S.E."/>
        </authorList>
    </citation>
    <scope>NUCLEOTIDE SEQUENCE [LARGE SCALE GENOMIC DNA]</scope>
    <source>
        <strain evidence="5 6">Pch-N</strain>
    </source>
</reference>
<dbReference type="Proteomes" id="UP000449906">
    <property type="component" value="Unassembled WGS sequence"/>
</dbReference>
<protein>
    <submittedName>
        <fullName evidence="5">Mycofactocin-coupled SDR family oxidoreductase</fullName>
    </submittedName>
</protein>
<dbReference type="FunFam" id="3.40.50.720:FF:000084">
    <property type="entry name" value="Short-chain dehydrogenase reductase"/>
    <property type="match status" value="1"/>
</dbReference>
<dbReference type="PANTHER" id="PTHR24321:SF8">
    <property type="entry name" value="ESTRADIOL 17-BETA-DEHYDROGENASE 8-RELATED"/>
    <property type="match status" value="1"/>
</dbReference>
<comment type="caution">
    <text evidence="5">The sequence shown here is derived from an EMBL/GenBank/DDBJ whole genome shotgun (WGS) entry which is preliminary data.</text>
</comment>
<dbReference type="Gene3D" id="3.40.50.720">
    <property type="entry name" value="NAD(P)-binding Rossmann-like Domain"/>
    <property type="match status" value="1"/>
</dbReference>
<evidence type="ECO:0000256" key="3">
    <source>
        <dbReference type="ARBA" id="ARBA00023027"/>
    </source>
</evidence>
<accession>A0A7J5DVP8</accession>
<dbReference type="InterPro" id="IPR002347">
    <property type="entry name" value="SDR_fam"/>
</dbReference>
<dbReference type="RefSeq" id="WP_151581595.1">
    <property type="nucleotide sequence ID" value="NZ_JBIWND010000007.1"/>
</dbReference>
<dbReference type="Pfam" id="PF00106">
    <property type="entry name" value="adh_short"/>
    <property type="match status" value="1"/>
</dbReference>
<dbReference type="InterPro" id="IPR036291">
    <property type="entry name" value="NAD(P)-bd_dom_sf"/>
</dbReference>